<accession>A0A4C1V796</accession>
<dbReference type="Proteomes" id="UP000299102">
    <property type="component" value="Unassembled WGS sequence"/>
</dbReference>
<evidence type="ECO:0000313" key="1">
    <source>
        <dbReference type="EMBL" id="GBP34728.1"/>
    </source>
</evidence>
<gene>
    <name evidence="1" type="ORF">EVAR_25732_1</name>
</gene>
<keyword evidence="2" id="KW-1185">Reference proteome</keyword>
<evidence type="ECO:0000313" key="2">
    <source>
        <dbReference type="Proteomes" id="UP000299102"/>
    </source>
</evidence>
<proteinExistence type="predicted"/>
<name>A0A4C1V796_EUMVA</name>
<comment type="caution">
    <text evidence="1">The sequence shown here is derived from an EMBL/GenBank/DDBJ whole genome shotgun (WGS) entry which is preliminary data.</text>
</comment>
<protein>
    <submittedName>
        <fullName evidence="1">Uncharacterized protein</fullName>
    </submittedName>
</protein>
<organism evidence="1 2">
    <name type="scientific">Eumeta variegata</name>
    <name type="common">Bagworm moth</name>
    <name type="synonym">Eumeta japonica</name>
    <dbReference type="NCBI Taxonomy" id="151549"/>
    <lineage>
        <taxon>Eukaryota</taxon>
        <taxon>Metazoa</taxon>
        <taxon>Ecdysozoa</taxon>
        <taxon>Arthropoda</taxon>
        <taxon>Hexapoda</taxon>
        <taxon>Insecta</taxon>
        <taxon>Pterygota</taxon>
        <taxon>Neoptera</taxon>
        <taxon>Endopterygota</taxon>
        <taxon>Lepidoptera</taxon>
        <taxon>Glossata</taxon>
        <taxon>Ditrysia</taxon>
        <taxon>Tineoidea</taxon>
        <taxon>Psychidae</taxon>
        <taxon>Oiketicinae</taxon>
        <taxon>Eumeta</taxon>
    </lineage>
</organism>
<dbReference type="AlphaFoldDB" id="A0A4C1V796"/>
<sequence>MLERESASPSAPEQLVWQLRHGHYNVDRERMWRDTQNGIPAGEQLRGCEVSLGSGATCPEMRTRHSTVSTCVDTATHANRVTQKKRCGREACANHP</sequence>
<dbReference type="EMBL" id="BGZK01000293">
    <property type="protein sequence ID" value="GBP34728.1"/>
    <property type="molecule type" value="Genomic_DNA"/>
</dbReference>
<reference evidence="1 2" key="1">
    <citation type="journal article" date="2019" name="Commun. Biol.">
        <title>The bagworm genome reveals a unique fibroin gene that provides high tensile strength.</title>
        <authorList>
            <person name="Kono N."/>
            <person name="Nakamura H."/>
            <person name="Ohtoshi R."/>
            <person name="Tomita M."/>
            <person name="Numata K."/>
            <person name="Arakawa K."/>
        </authorList>
    </citation>
    <scope>NUCLEOTIDE SEQUENCE [LARGE SCALE GENOMIC DNA]</scope>
</reference>